<comment type="similarity">
    <text evidence="2">Belongs to the snRNP Sm proteins family.</text>
</comment>
<dbReference type="InterPro" id="IPR033871">
    <property type="entry name" value="LSm5"/>
</dbReference>
<evidence type="ECO:0000256" key="6">
    <source>
        <dbReference type="ARBA" id="ARBA00023187"/>
    </source>
</evidence>
<dbReference type="Proteomes" id="UP000799779">
    <property type="component" value="Unassembled WGS sequence"/>
</dbReference>
<evidence type="ECO:0000256" key="7">
    <source>
        <dbReference type="ARBA" id="ARBA00023242"/>
    </source>
</evidence>
<dbReference type="GO" id="GO:0046540">
    <property type="term" value="C:U4/U6 x U5 tri-snRNP complex"/>
    <property type="evidence" value="ECO:0007669"/>
    <property type="project" value="TreeGrafter"/>
</dbReference>
<keyword evidence="11" id="KW-1185">Reference proteome</keyword>
<dbReference type="AlphaFoldDB" id="A0A6A5WP12"/>
<evidence type="ECO:0000313" key="11">
    <source>
        <dbReference type="Proteomes" id="UP000799779"/>
    </source>
</evidence>
<dbReference type="InterPro" id="IPR047575">
    <property type="entry name" value="Sm"/>
</dbReference>
<sequence length="91" mass="10021">MAAEPLLPLEILDKCIGSRVWVLLDTGREMVGKLVGCDEYVNIIMEDVTDVDPTVGNLHWPRVLLSGNKVNALIPGGELTKYEKTDVHMSS</sequence>
<protein>
    <submittedName>
        <fullName evidence="10">U6 snRNA-associated Sm-like protein-like protein LSm5</fullName>
    </submittedName>
</protein>
<keyword evidence="8" id="KW-0687">Ribonucleoprotein</keyword>
<evidence type="ECO:0000256" key="1">
    <source>
        <dbReference type="ARBA" id="ARBA00004123"/>
    </source>
</evidence>
<keyword evidence="5" id="KW-0694">RNA-binding</keyword>
<dbReference type="PANTHER" id="PTHR20971:SF0">
    <property type="entry name" value="U6 SNRNA-ASSOCIATED SM-LIKE PROTEIN LSM5"/>
    <property type="match status" value="1"/>
</dbReference>
<evidence type="ECO:0000256" key="2">
    <source>
        <dbReference type="ARBA" id="ARBA00006850"/>
    </source>
</evidence>
<dbReference type="SMART" id="SM00651">
    <property type="entry name" value="Sm"/>
    <property type="match status" value="1"/>
</dbReference>
<dbReference type="GO" id="GO:0005681">
    <property type="term" value="C:spliceosomal complex"/>
    <property type="evidence" value="ECO:0007669"/>
    <property type="project" value="UniProtKB-KW"/>
</dbReference>
<keyword evidence="6" id="KW-0508">mRNA splicing</keyword>
<proteinExistence type="inferred from homology"/>
<dbReference type="Gene3D" id="2.30.30.100">
    <property type="match status" value="1"/>
</dbReference>
<dbReference type="GO" id="GO:1990726">
    <property type="term" value="C:Lsm1-7-Pat1 complex"/>
    <property type="evidence" value="ECO:0007669"/>
    <property type="project" value="TreeGrafter"/>
</dbReference>
<name>A0A6A5WP12_9PLEO</name>
<comment type="subcellular location">
    <subcellularLocation>
        <location evidence="1">Nucleus</location>
    </subcellularLocation>
</comment>
<dbReference type="InterPro" id="IPR010920">
    <property type="entry name" value="LSM_dom_sf"/>
</dbReference>
<evidence type="ECO:0000256" key="8">
    <source>
        <dbReference type="ARBA" id="ARBA00023274"/>
    </source>
</evidence>
<keyword evidence="4" id="KW-0747">Spliceosome</keyword>
<gene>
    <name evidence="10" type="ORF">P154DRAFT_486710</name>
</gene>
<dbReference type="GO" id="GO:0005688">
    <property type="term" value="C:U6 snRNP"/>
    <property type="evidence" value="ECO:0007669"/>
    <property type="project" value="TreeGrafter"/>
</dbReference>
<reference evidence="10" key="1">
    <citation type="journal article" date="2020" name="Stud. Mycol.">
        <title>101 Dothideomycetes genomes: a test case for predicting lifestyles and emergence of pathogens.</title>
        <authorList>
            <person name="Haridas S."/>
            <person name="Albert R."/>
            <person name="Binder M."/>
            <person name="Bloem J."/>
            <person name="Labutti K."/>
            <person name="Salamov A."/>
            <person name="Andreopoulos B."/>
            <person name="Baker S."/>
            <person name="Barry K."/>
            <person name="Bills G."/>
            <person name="Bluhm B."/>
            <person name="Cannon C."/>
            <person name="Castanera R."/>
            <person name="Culley D."/>
            <person name="Daum C."/>
            <person name="Ezra D."/>
            <person name="Gonzalez J."/>
            <person name="Henrissat B."/>
            <person name="Kuo A."/>
            <person name="Liang C."/>
            <person name="Lipzen A."/>
            <person name="Lutzoni F."/>
            <person name="Magnuson J."/>
            <person name="Mondo S."/>
            <person name="Nolan M."/>
            <person name="Ohm R."/>
            <person name="Pangilinan J."/>
            <person name="Park H.-J."/>
            <person name="Ramirez L."/>
            <person name="Alfaro M."/>
            <person name="Sun H."/>
            <person name="Tritt A."/>
            <person name="Yoshinaga Y."/>
            <person name="Zwiers L.-H."/>
            <person name="Turgeon B."/>
            <person name="Goodwin S."/>
            <person name="Spatafora J."/>
            <person name="Crous P."/>
            <person name="Grigoriev I."/>
        </authorList>
    </citation>
    <scope>NUCLEOTIDE SEQUENCE</scope>
    <source>
        <strain evidence="10">CBS 123094</strain>
    </source>
</reference>
<dbReference type="EMBL" id="ML977572">
    <property type="protein sequence ID" value="KAF2003462.1"/>
    <property type="molecule type" value="Genomic_DNA"/>
</dbReference>
<feature type="domain" description="Sm" evidence="9">
    <location>
        <begin position="7"/>
        <end position="79"/>
    </location>
</feature>
<evidence type="ECO:0000256" key="3">
    <source>
        <dbReference type="ARBA" id="ARBA00022664"/>
    </source>
</evidence>
<dbReference type="PANTHER" id="PTHR20971">
    <property type="entry name" value="U6 SNRNA-ASSOCIATED PROTEIN"/>
    <property type="match status" value="1"/>
</dbReference>
<evidence type="ECO:0000256" key="5">
    <source>
        <dbReference type="ARBA" id="ARBA00022884"/>
    </source>
</evidence>
<organism evidence="10 11">
    <name type="scientific">Amniculicola lignicola CBS 123094</name>
    <dbReference type="NCBI Taxonomy" id="1392246"/>
    <lineage>
        <taxon>Eukaryota</taxon>
        <taxon>Fungi</taxon>
        <taxon>Dikarya</taxon>
        <taxon>Ascomycota</taxon>
        <taxon>Pezizomycotina</taxon>
        <taxon>Dothideomycetes</taxon>
        <taxon>Pleosporomycetidae</taxon>
        <taxon>Pleosporales</taxon>
        <taxon>Amniculicolaceae</taxon>
        <taxon>Amniculicola</taxon>
    </lineage>
</organism>
<evidence type="ECO:0000256" key="4">
    <source>
        <dbReference type="ARBA" id="ARBA00022728"/>
    </source>
</evidence>
<dbReference type="PROSITE" id="PS52002">
    <property type="entry name" value="SM"/>
    <property type="match status" value="1"/>
</dbReference>
<keyword evidence="7" id="KW-0539">Nucleus</keyword>
<dbReference type="GO" id="GO:0000398">
    <property type="term" value="P:mRNA splicing, via spliceosome"/>
    <property type="evidence" value="ECO:0007669"/>
    <property type="project" value="TreeGrafter"/>
</dbReference>
<dbReference type="InterPro" id="IPR001163">
    <property type="entry name" value="Sm_dom_euk/arc"/>
</dbReference>
<dbReference type="SUPFAM" id="SSF50182">
    <property type="entry name" value="Sm-like ribonucleoproteins"/>
    <property type="match status" value="1"/>
</dbReference>
<evidence type="ECO:0000259" key="9">
    <source>
        <dbReference type="PROSITE" id="PS52002"/>
    </source>
</evidence>
<dbReference type="OrthoDB" id="429711at2759"/>
<dbReference type="Pfam" id="PF01423">
    <property type="entry name" value="LSM"/>
    <property type="match status" value="1"/>
</dbReference>
<accession>A0A6A5WP12</accession>
<keyword evidence="3" id="KW-0507">mRNA processing</keyword>
<evidence type="ECO:0000313" key="10">
    <source>
        <dbReference type="EMBL" id="KAF2003462.1"/>
    </source>
</evidence>
<dbReference type="GO" id="GO:0003723">
    <property type="term" value="F:RNA binding"/>
    <property type="evidence" value="ECO:0007669"/>
    <property type="project" value="UniProtKB-KW"/>
</dbReference>